<dbReference type="Proteomes" id="UP001054821">
    <property type="component" value="Chromosome 5"/>
</dbReference>
<sequence length="105" mass="11394">MEEEASTRARASTSANHCPLPGQVSTALTLCDPTWNYNTNQRKAEELDLAPLTFSAFPPNPKHKKIEYESYEQGIKEKEKEPSCAGNYAESTASGSGALETAGRS</sequence>
<reference evidence="2 3" key="1">
    <citation type="journal article" date="2022" name="G3 (Bethesda)">
        <title>Whole-genome sequence and methylome profiling of the almond [Prunus dulcis (Mill.) D.A. Webb] cultivar 'Nonpareil'.</title>
        <authorList>
            <person name="D'Amico-Willman K.M."/>
            <person name="Ouma W.Z."/>
            <person name="Meulia T."/>
            <person name="Sideli G.M."/>
            <person name="Gradziel T.M."/>
            <person name="Fresnedo-Ramirez J."/>
        </authorList>
    </citation>
    <scope>NUCLEOTIDE SEQUENCE [LARGE SCALE GENOMIC DNA]</scope>
    <source>
        <strain evidence="2">Clone GOH B32 T37-40</strain>
    </source>
</reference>
<dbReference type="EMBL" id="JAJFAZ020000005">
    <property type="protein sequence ID" value="KAI5328953.1"/>
    <property type="molecule type" value="Genomic_DNA"/>
</dbReference>
<proteinExistence type="predicted"/>
<evidence type="ECO:0000313" key="2">
    <source>
        <dbReference type="EMBL" id="KAI5328953.1"/>
    </source>
</evidence>
<comment type="caution">
    <text evidence="2">The sequence shown here is derived from an EMBL/GenBank/DDBJ whole genome shotgun (WGS) entry which is preliminary data.</text>
</comment>
<gene>
    <name evidence="2" type="ORF">L3X38_028350</name>
</gene>
<feature type="region of interest" description="Disordered" evidence="1">
    <location>
        <begin position="1"/>
        <end position="23"/>
    </location>
</feature>
<feature type="region of interest" description="Disordered" evidence="1">
    <location>
        <begin position="77"/>
        <end position="105"/>
    </location>
</feature>
<evidence type="ECO:0000256" key="1">
    <source>
        <dbReference type="SAM" id="MobiDB-lite"/>
    </source>
</evidence>
<dbReference type="AlphaFoldDB" id="A0AAD4VPU3"/>
<accession>A0AAD4VPU3</accession>
<evidence type="ECO:0000313" key="3">
    <source>
        <dbReference type="Proteomes" id="UP001054821"/>
    </source>
</evidence>
<organism evidence="2 3">
    <name type="scientific">Prunus dulcis</name>
    <name type="common">Almond</name>
    <name type="synonym">Amygdalus dulcis</name>
    <dbReference type="NCBI Taxonomy" id="3755"/>
    <lineage>
        <taxon>Eukaryota</taxon>
        <taxon>Viridiplantae</taxon>
        <taxon>Streptophyta</taxon>
        <taxon>Embryophyta</taxon>
        <taxon>Tracheophyta</taxon>
        <taxon>Spermatophyta</taxon>
        <taxon>Magnoliopsida</taxon>
        <taxon>eudicotyledons</taxon>
        <taxon>Gunneridae</taxon>
        <taxon>Pentapetalae</taxon>
        <taxon>rosids</taxon>
        <taxon>fabids</taxon>
        <taxon>Rosales</taxon>
        <taxon>Rosaceae</taxon>
        <taxon>Amygdaloideae</taxon>
        <taxon>Amygdaleae</taxon>
        <taxon>Prunus</taxon>
    </lineage>
</organism>
<protein>
    <submittedName>
        <fullName evidence="2">Uncharacterized protein</fullName>
    </submittedName>
</protein>
<name>A0AAD4VPU3_PRUDU</name>
<keyword evidence="3" id="KW-1185">Reference proteome</keyword>